<evidence type="ECO:0000313" key="2">
    <source>
        <dbReference type="Proteomes" id="UP001158576"/>
    </source>
</evidence>
<name>A0ABN7S1N8_OIKDI</name>
<evidence type="ECO:0000313" key="1">
    <source>
        <dbReference type="EMBL" id="CAG5090665.1"/>
    </source>
</evidence>
<accession>A0ABN7S1N8</accession>
<organism evidence="1 2">
    <name type="scientific">Oikopleura dioica</name>
    <name type="common">Tunicate</name>
    <dbReference type="NCBI Taxonomy" id="34765"/>
    <lineage>
        <taxon>Eukaryota</taxon>
        <taxon>Metazoa</taxon>
        <taxon>Chordata</taxon>
        <taxon>Tunicata</taxon>
        <taxon>Appendicularia</taxon>
        <taxon>Copelata</taxon>
        <taxon>Oikopleuridae</taxon>
        <taxon>Oikopleura</taxon>
    </lineage>
</organism>
<reference evidence="1 2" key="1">
    <citation type="submission" date="2021-04" db="EMBL/GenBank/DDBJ databases">
        <authorList>
            <person name="Bliznina A."/>
        </authorList>
    </citation>
    <scope>NUCLEOTIDE SEQUENCE [LARGE SCALE GENOMIC DNA]</scope>
</reference>
<dbReference type="EMBL" id="OU015568">
    <property type="protein sequence ID" value="CAG5090665.1"/>
    <property type="molecule type" value="Genomic_DNA"/>
</dbReference>
<sequence length="700" mass="80676">MHLLKYFLLYNSAEGSNGTDCLEVLKYENPLGDFQNCPEMRCSENYACAVNDCNGYACSLPDQCAEHGLIYSEFHPSSDLTNNNNHVTNEGQGYYCSESPVLKCQFDADGFGLFVTKKPIKRDESFGKDDRVMALISKSEHQQFIDVPPFKRFGKSSCIGIEDTYGHWHFNLNQIQLNDDCKEMFDFSYVSDSQNKQWVHIDFAIGYDDLFASIGGEPVPGQISYGRSDIYTCRLLAEDWDSGWDLGTGGRPPYEHIVDDTVIPFDFGLYIDREYTQRWSGQPIDLSEGSQFTNLYVQIEHGLSSGDELGNHLLHITECTAYINKFNETTLEYEVFNEFVFLDNGCPMKDTNHILKMKEKRTEWTTNDRMFNKDQFVFYPSYFPDGSYQLSYMCKYALCPSEAFQIQDSPGGQVCRLSQEESRVESCDDRYDNLFLSRSTGGEYDRSDEFKKKVDFQFTKGITPAPSEHCEDKILFDTDYDLEISVRLRDKNTGEINDWDGKLLRPEIESDFFMEISNKFEPESELKYNIMHLDSCRTTSYAYSREDPYNTNYWRYEEIDEEFIKDGCLLYPEFVLSGQYASKRFEMTSNRTDYSTNEIMLKREQFLLPNIFSPRGNGSGSMNVTVTCDVRLCTSDSFNGNSACKLSKEEHCRARYDQISTETQRCPHQISKIKTVSAFMLHDNASSLLLSLPVILFLLL</sequence>
<proteinExistence type="predicted"/>
<protein>
    <submittedName>
        <fullName evidence="1">Oidioi.mRNA.OKI2018_I69.PAR.g12680.t1.cds</fullName>
    </submittedName>
</protein>
<gene>
    <name evidence="1" type="ORF">OKIOD_LOCUS4238</name>
</gene>
<keyword evidence="2" id="KW-1185">Reference proteome</keyword>
<dbReference type="Proteomes" id="UP001158576">
    <property type="component" value="Chromosome PAR"/>
</dbReference>